<dbReference type="PANTHER" id="PTHR21274">
    <property type="entry name" value="MECKELIN"/>
    <property type="match status" value="1"/>
</dbReference>
<proteinExistence type="predicted"/>
<dbReference type="InterPro" id="IPR019170">
    <property type="entry name" value="Meckelin"/>
</dbReference>
<feature type="transmembrane region" description="Helical" evidence="1">
    <location>
        <begin position="743"/>
        <end position="767"/>
    </location>
</feature>
<keyword evidence="1" id="KW-0472">Membrane</keyword>
<keyword evidence="1" id="KW-1133">Transmembrane helix</keyword>
<gene>
    <name evidence="2" type="primary">Tmem67</name>
    <name evidence="2" type="ORF">GZH46_00844</name>
</gene>
<feature type="transmembrane region" description="Helical" evidence="1">
    <location>
        <begin position="938"/>
        <end position="959"/>
    </location>
</feature>
<comment type="caution">
    <text evidence="2">The sequence shown here is derived from an EMBL/GenBank/DDBJ whole genome shotgun (WGS) entry which is preliminary data.</text>
</comment>
<name>A0ABQ7SB48_9ACAR</name>
<reference evidence="2 3" key="1">
    <citation type="submission" date="2020-10" db="EMBL/GenBank/DDBJ databases">
        <authorList>
            <person name="Klimov P.B."/>
            <person name="Dyachkov S.M."/>
            <person name="Chetverikov P.E."/>
        </authorList>
    </citation>
    <scope>NUCLEOTIDE SEQUENCE [LARGE SCALE GENOMIC DNA]</scope>
    <source>
        <strain evidence="2">BMOC 18-1129-001#AD2665</strain>
        <tissue evidence="2">Entire mites</tissue>
    </source>
</reference>
<feature type="non-terminal residue" evidence="2">
    <location>
        <position position="1179"/>
    </location>
</feature>
<evidence type="ECO:0000313" key="2">
    <source>
        <dbReference type="EMBL" id="KAG9510607.1"/>
    </source>
</evidence>
<sequence>MLVIDDYKSNGFVTTNNDEQVDAIDVGPTAIATNSEPISAKLKRSNQGVSAPRMPETPQLCSCPSGFYKMLVINSKHPIRCVRCPPGFVTSFNGFECVRCFITTSSNTHLNNNNTCATIEASCRAAKNSYLTERVDPSDGSLQLECHQCSSTTMADQSTHSCRPCPAARLWSSIGPQTNVGPNHLRLRIASNSTSSMSSAIKPQYSWIRPTHDCSCHSQTVVRTTSTADAQQEQDAQITVTSGGLCMQRRDYIATVVQLLAIRPDRQSANNNNNQGINDESIKQSVAQLIENSQDLFLIDGSMFTVNNREYSNDDESLFNRHRFQASIQAEDPDSSYTQSSTLNGWQSTRALSKFKYLRSEFMSNHLVTAVDQCKNRHNLTACQLWSNICAYNLYSYNERDQFRAATSLAETPTRSSYKRFNGIVYNTDAIVGNNNVCSHLRDYIRKGTNVNLPKSELFSIYIDNDAVDELYKLNIPNSYSMNQHIQIVAFRYAEDGQMVDIVPFMLNHLQESLCQPWSSLTVSHNNNVQFGDFNNEQKTGFEFGLNLMKSCTPNLNDILVNSKTMFYELYLMINVSGAPLLIRPIPVLIRNTLVNGHPVNRRDDLSKWVLARRFFLTPDVLEPIDVSDHGGATQAEPVKPVIRYVKSFELSIRLRKKDGLGLIYPPLVTIDYGLASSDDANDEQTWTTQLSVIYIMSTWNIDRYAEVSMGVLGVLASFWSLFQCFKLSKRCGKTSIDLHIIVQYALITGNAIGTLLLAVNFTLAMYNFFTFKLQRTVHVLLPTAEQEHPIKSNLTFALVLKLLGLFNQMYWCLQSDIFFIDWERPRSKDFPANVNSGLAASQITPDRDIISSRSSNTNNNGNSNNIIKPIPTASIWRPYSIVNRWIQFQTDRRLSISFHIMVIVFLFDYLNLVNLASADNVLSLNSQSTIFNRTFRLAVLGAVYILASLVQMVYLVFVHEQLIRDKLHEFVDLCSISMFAMLYPRYGFYLHGRSANGMAECGIRELNEFLDREEKELCSKRGLVPNTDHQTFQMVLPGIINQHYKRLVSLSRFDQPSDPHLNQTISTVSGQYDKLNNLLTPLIASSLNSKRAARIERIALQNVLVNKFLMAFIQHGYKDIDYDIREKRTIERLLDTEFEENRNSAHLYYGIEADLILVEMLIFLVADIWFSNVFAAAM</sequence>
<evidence type="ECO:0000256" key="1">
    <source>
        <dbReference type="SAM" id="Phobius"/>
    </source>
</evidence>
<dbReference type="Pfam" id="PF09773">
    <property type="entry name" value="Meckelin"/>
    <property type="match status" value="1"/>
</dbReference>
<evidence type="ECO:0000313" key="3">
    <source>
        <dbReference type="Proteomes" id="UP000825002"/>
    </source>
</evidence>
<feature type="transmembrane region" description="Helical" evidence="1">
    <location>
        <begin position="1156"/>
        <end position="1178"/>
    </location>
</feature>
<dbReference type="EMBL" id="JAIFTH010000114">
    <property type="protein sequence ID" value="KAG9510607.1"/>
    <property type="molecule type" value="Genomic_DNA"/>
</dbReference>
<organism evidence="2 3">
    <name type="scientific">Fragariocoptes setiger</name>
    <dbReference type="NCBI Taxonomy" id="1670756"/>
    <lineage>
        <taxon>Eukaryota</taxon>
        <taxon>Metazoa</taxon>
        <taxon>Ecdysozoa</taxon>
        <taxon>Arthropoda</taxon>
        <taxon>Chelicerata</taxon>
        <taxon>Arachnida</taxon>
        <taxon>Acari</taxon>
        <taxon>Acariformes</taxon>
        <taxon>Trombidiformes</taxon>
        <taxon>Prostigmata</taxon>
        <taxon>Eupodina</taxon>
        <taxon>Eriophyoidea</taxon>
        <taxon>Phytoptidae</taxon>
        <taxon>Fragariocoptes</taxon>
    </lineage>
</organism>
<keyword evidence="1" id="KW-0812">Transmembrane</keyword>
<feature type="transmembrane region" description="Helical" evidence="1">
    <location>
        <begin position="895"/>
        <end position="918"/>
    </location>
</feature>
<dbReference type="SUPFAM" id="SSF57184">
    <property type="entry name" value="Growth factor receptor domain"/>
    <property type="match status" value="1"/>
</dbReference>
<protein>
    <submittedName>
        <fullName evidence="2">Meckelin</fullName>
    </submittedName>
</protein>
<accession>A0ABQ7SB48</accession>
<dbReference type="PANTHER" id="PTHR21274:SF0">
    <property type="entry name" value="MECKELIN"/>
    <property type="match status" value="1"/>
</dbReference>
<keyword evidence="3" id="KW-1185">Reference proteome</keyword>
<dbReference type="Proteomes" id="UP000825002">
    <property type="component" value="Unassembled WGS sequence"/>
</dbReference>
<dbReference type="InterPro" id="IPR009030">
    <property type="entry name" value="Growth_fac_rcpt_cys_sf"/>
</dbReference>